<evidence type="ECO:0000313" key="1">
    <source>
        <dbReference type="EMBL" id="TGL65679.1"/>
    </source>
</evidence>
<protein>
    <recommendedName>
        <fullName evidence="3">Beta-propeller repeat protein</fullName>
    </recommendedName>
</protein>
<sequence>MIRRIEFVFFITLTQFLFSLCYPLSLNNPSDFQSKAYAETQILKCMLNDWDCIEFPQDNQGIKQWSKTIGQSGAFESYGNSTAVDRKGNVYMIGTTTGSVLDQIKISPTDYSDIFLIKFQSDGQLVWAKHMGSPVITSTYAEFIHIDSFGNLYLIGASNSPFNELGAIGSGALLIKLGNDGTTLWTRIVPTAGETLGYGVTTDPIGNVYITGNTEEQTLNGQSATGGRNTFLLKYDIHGNLLWTKLFDSSGIASYGQSVQYEPTSNSLILSGQLVGSGTFFSNTTPGDSTDSYILSFDLNGNFQWVQFLGGIGISTQIRAMSLDKKGSIYVSGDTNGNIEGQTNEGSIVQFLTKISSNGDKIWTKLLGGGGSSSTYANAIYADNTGHIYTYGGTNGNLPGVNRIGTNDAHLTKYDASGNLIWIRLSGNTGISLTGRGLSSDRYGTLYATGFTSGGFDGESKFGSIDAFLIQYK</sequence>
<dbReference type="Pfam" id="PF06739">
    <property type="entry name" value="SBBP"/>
    <property type="match status" value="3"/>
</dbReference>
<gene>
    <name evidence="1" type="ORF">EHQ62_12125</name>
</gene>
<dbReference type="PANTHER" id="PTHR35580">
    <property type="entry name" value="CELL SURFACE GLYCOPROTEIN (S-LAYER PROTEIN)-LIKE PROTEIN"/>
    <property type="match status" value="1"/>
</dbReference>
<comment type="caution">
    <text evidence="1">The sequence shown here is derived from an EMBL/GenBank/DDBJ whole genome shotgun (WGS) entry which is preliminary data.</text>
</comment>
<accession>A0A4Z0ZSG0</accession>
<evidence type="ECO:0008006" key="3">
    <source>
        <dbReference type="Google" id="ProtNLM"/>
    </source>
</evidence>
<keyword evidence="2" id="KW-1185">Reference proteome</keyword>
<proteinExistence type="predicted"/>
<dbReference type="SUPFAM" id="SSF101898">
    <property type="entry name" value="NHL repeat"/>
    <property type="match status" value="1"/>
</dbReference>
<dbReference type="Proteomes" id="UP000297567">
    <property type="component" value="Unassembled WGS sequence"/>
</dbReference>
<dbReference type="InterPro" id="IPR010620">
    <property type="entry name" value="SBBP_repeat"/>
</dbReference>
<dbReference type="PANTHER" id="PTHR35580:SF1">
    <property type="entry name" value="PHYTASE-LIKE DOMAIN-CONTAINING PROTEIN"/>
    <property type="match status" value="1"/>
</dbReference>
<organism evidence="1 2">
    <name type="scientific">Leptospira jelokensis</name>
    <dbReference type="NCBI Taxonomy" id="2484931"/>
    <lineage>
        <taxon>Bacteria</taxon>
        <taxon>Pseudomonadati</taxon>
        <taxon>Spirochaetota</taxon>
        <taxon>Spirochaetia</taxon>
        <taxon>Leptospirales</taxon>
        <taxon>Leptospiraceae</taxon>
        <taxon>Leptospira</taxon>
    </lineage>
</organism>
<dbReference type="InterPro" id="IPR052918">
    <property type="entry name" value="Motility_Chemotaxis_Reg"/>
</dbReference>
<reference evidence="1" key="1">
    <citation type="journal article" date="2019" name="PLoS Negl. Trop. Dis.">
        <title>Revisiting the worldwide diversity of Leptospira species in the environment.</title>
        <authorList>
            <person name="Vincent A.T."/>
            <person name="Schiettekatte O."/>
            <person name="Bourhy P."/>
            <person name="Veyrier F.J."/>
            <person name="Picardeau M."/>
        </authorList>
    </citation>
    <scope>NUCLEOTIDE SEQUENCE [LARGE SCALE GENOMIC DNA]</scope>
    <source>
        <strain evidence="1">201702451</strain>
    </source>
</reference>
<name>A0A4Z0ZSG0_9LEPT</name>
<dbReference type="EMBL" id="RQGH01000026">
    <property type="protein sequence ID" value="TGL65679.1"/>
    <property type="molecule type" value="Genomic_DNA"/>
</dbReference>
<dbReference type="AlphaFoldDB" id="A0A4Z0ZSG0"/>
<evidence type="ECO:0000313" key="2">
    <source>
        <dbReference type="Proteomes" id="UP000297567"/>
    </source>
</evidence>